<proteinExistence type="predicted"/>
<dbReference type="InterPro" id="IPR001650">
    <property type="entry name" value="Helicase_C-like"/>
</dbReference>
<dbReference type="SMART" id="SM00490">
    <property type="entry name" value="HELICc"/>
    <property type="match status" value="1"/>
</dbReference>
<dbReference type="Pfam" id="PF00270">
    <property type="entry name" value="DEAD"/>
    <property type="match status" value="1"/>
</dbReference>
<dbReference type="Gene3D" id="3.40.50.300">
    <property type="entry name" value="P-loop containing nucleotide triphosphate hydrolases"/>
    <property type="match status" value="2"/>
</dbReference>
<dbReference type="GO" id="GO:0004386">
    <property type="term" value="F:helicase activity"/>
    <property type="evidence" value="ECO:0007669"/>
    <property type="project" value="UniProtKB-KW"/>
</dbReference>
<dbReference type="CDD" id="cd17990">
    <property type="entry name" value="DEXHc_HrpB"/>
    <property type="match status" value="1"/>
</dbReference>
<dbReference type="EMBL" id="BSPC01000059">
    <property type="protein sequence ID" value="GLS22290.1"/>
    <property type="molecule type" value="Genomic_DNA"/>
</dbReference>
<dbReference type="InterPro" id="IPR014001">
    <property type="entry name" value="Helicase_ATP-bd"/>
</dbReference>
<keyword evidence="3 8" id="KW-0347">Helicase</keyword>
<dbReference type="InterPro" id="IPR013689">
    <property type="entry name" value="RNA_helicase_ATP-dep_HrpB_C"/>
</dbReference>
<dbReference type="CDD" id="cd18791">
    <property type="entry name" value="SF2_C_RHA"/>
    <property type="match status" value="1"/>
</dbReference>
<keyword evidence="4" id="KW-0067">ATP-binding</keyword>
<dbReference type="InterPro" id="IPR010225">
    <property type="entry name" value="HrpB"/>
</dbReference>
<dbReference type="Pfam" id="PF00271">
    <property type="entry name" value="Helicase_C"/>
    <property type="match status" value="1"/>
</dbReference>
<evidence type="ECO:0000256" key="4">
    <source>
        <dbReference type="ARBA" id="ARBA00022840"/>
    </source>
</evidence>
<dbReference type="InterPro" id="IPR027417">
    <property type="entry name" value="P-loop_NTPase"/>
</dbReference>
<dbReference type="InterPro" id="IPR007502">
    <property type="entry name" value="Helicase-assoc_dom"/>
</dbReference>
<dbReference type="PANTHER" id="PTHR43519:SF1">
    <property type="entry name" value="ATP-DEPENDENT RNA HELICASE HRPB"/>
    <property type="match status" value="1"/>
</dbReference>
<accession>A0ABQ6CR47</accession>
<evidence type="ECO:0000256" key="5">
    <source>
        <dbReference type="SAM" id="MobiDB-lite"/>
    </source>
</evidence>
<dbReference type="PANTHER" id="PTHR43519">
    <property type="entry name" value="ATP-DEPENDENT RNA HELICASE HRPB"/>
    <property type="match status" value="1"/>
</dbReference>
<dbReference type="InterPro" id="IPR011545">
    <property type="entry name" value="DEAD/DEAH_box_helicase_dom"/>
</dbReference>
<evidence type="ECO:0000259" key="7">
    <source>
        <dbReference type="PROSITE" id="PS51194"/>
    </source>
</evidence>
<dbReference type="PROSITE" id="PS51192">
    <property type="entry name" value="HELICASE_ATP_BIND_1"/>
    <property type="match status" value="1"/>
</dbReference>
<dbReference type="NCBIfam" id="TIGR01970">
    <property type="entry name" value="DEAH_box_HrpB"/>
    <property type="match status" value="1"/>
</dbReference>
<dbReference type="SUPFAM" id="SSF52540">
    <property type="entry name" value="P-loop containing nucleoside triphosphate hydrolases"/>
    <property type="match status" value="2"/>
</dbReference>
<keyword evidence="1" id="KW-0547">Nucleotide-binding</keyword>
<dbReference type="PIRSF" id="PIRSF005496">
    <property type="entry name" value="ATP_hel_hrpB"/>
    <property type="match status" value="1"/>
</dbReference>
<reference evidence="9" key="1">
    <citation type="journal article" date="2019" name="Int. J. Syst. Evol. Microbiol.">
        <title>The Global Catalogue of Microorganisms (GCM) 10K type strain sequencing project: providing services to taxonomists for standard genome sequencing and annotation.</title>
        <authorList>
            <consortium name="The Broad Institute Genomics Platform"/>
            <consortium name="The Broad Institute Genome Sequencing Center for Infectious Disease"/>
            <person name="Wu L."/>
            <person name="Ma J."/>
        </authorList>
    </citation>
    <scope>NUCLEOTIDE SEQUENCE [LARGE SCALE GENOMIC DNA]</scope>
    <source>
        <strain evidence="9">NBRC 101365</strain>
    </source>
</reference>
<dbReference type="InterPro" id="IPR049614">
    <property type="entry name" value="HrpB_DEXH"/>
</dbReference>
<sequence>MPIALASMMGHIGAMRSFDQPLPIDEALPALLAALETRPNAVLVAPPGAGKTTRVPLVLLDEAWTKGGKIVVLEPRRLAARAAAARMASTLGEPVGATVGLRVRLESRISARTRIEVVTEGVFARMILDDPGLTGIAAVLFDEFHERSLDADEGLAFALDAQAGLREDLRILPMSATIDGGRVAGLIGGAPVIESAGRAFPVTTHYLGRDSRQRIDEVVGEAVMRALRAERGSILVFLPGQGEIIRVARLLGEKSLGEDVDIAPLYGALDARDQDRAVAPAPAGRRKVVLATSIAETSLTIEGVRVVVDAGLARVPRYEPDLGLTRLETVRVSRASADQRRGRAGRTEPGTCYRLWEEAATGAFEAFAKPEILAADLSPLLLDCAAWGVGDPLTLSWLDPPPKPALTEARALLTAIEALDDAGRLTDMGRQLSALALPPRLARMIVAATETGEAMLAAEIAAVLSERGLGGDGTDLVERIERFRRDRGGRSQDMRRLARGWVKAVSGEARETDPARAGAVLALAFPDRVAVARGQPGSFTMENGRAARLESHDRLAREPFLAIAEIAGSAGASRILLAAPIALEEIDALHGVSETVTTGYDSATASLKARSLRRYRRLVLQESTAALPLDGEAAVLLARGLAQSGIDRLPWSKAQRQLRDRVAFLRTSGSPGWPDLSDEALAASAEEWLAPVLQGVRGLSAITPDMLDSALSGLLPWSERRRLDAEAPAFFEAPTGSNLAIDYEAEGGPAISVRVQELFGLAKHPAIAGGRVPLTLNLLSPAHRPVQVTKDLPGFWKGSYAAVRVEMKGRYPRHPWPEDPAAATPTTRVKPRGT</sequence>
<evidence type="ECO:0000256" key="1">
    <source>
        <dbReference type="ARBA" id="ARBA00022741"/>
    </source>
</evidence>
<dbReference type="Proteomes" id="UP001156882">
    <property type="component" value="Unassembled WGS sequence"/>
</dbReference>
<keyword evidence="2" id="KW-0378">Hydrolase</keyword>
<feature type="domain" description="Helicase ATP-binding" evidence="6">
    <location>
        <begin position="32"/>
        <end position="196"/>
    </location>
</feature>
<dbReference type="SMART" id="SM00487">
    <property type="entry name" value="DEXDc"/>
    <property type="match status" value="1"/>
</dbReference>
<gene>
    <name evidence="8" type="ORF">GCM10007874_53080</name>
</gene>
<feature type="domain" description="Helicase C-terminal" evidence="7">
    <location>
        <begin position="210"/>
        <end position="388"/>
    </location>
</feature>
<organism evidence="8 9">
    <name type="scientific">Labrys miyagiensis</name>
    <dbReference type="NCBI Taxonomy" id="346912"/>
    <lineage>
        <taxon>Bacteria</taxon>
        <taxon>Pseudomonadati</taxon>
        <taxon>Pseudomonadota</taxon>
        <taxon>Alphaproteobacteria</taxon>
        <taxon>Hyphomicrobiales</taxon>
        <taxon>Xanthobacteraceae</taxon>
        <taxon>Labrys</taxon>
    </lineage>
</organism>
<dbReference type="Pfam" id="PF08482">
    <property type="entry name" value="HrpB_C"/>
    <property type="match status" value="1"/>
</dbReference>
<dbReference type="InterPro" id="IPR048333">
    <property type="entry name" value="HA2_WH"/>
</dbReference>
<evidence type="ECO:0000313" key="8">
    <source>
        <dbReference type="EMBL" id="GLS22290.1"/>
    </source>
</evidence>
<protein>
    <submittedName>
        <fullName evidence="8">ATP-dependent helicase</fullName>
    </submittedName>
</protein>
<evidence type="ECO:0000313" key="9">
    <source>
        <dbReference type="Proteomes" id="UP001156882"/>
    </source>
</evidence>
<evidence type="ECO:0000256" key="3">
    <source>
        <dbReference type="ARBA" id="ARBA00022806"/>
    </source>
</evidence>
<comment type="caution">
    <text evidence="8">The sequence shown here is derived from an EMBL/GenBank/DDBJ whole genome shotgun (WGS) entry which is preliminary data.</text>
</comment>
<keyword evidence="9" id="KW-1185">Reference proteome</keyword>
<dbReference type="Gene3D" id="1.20.120.1080">
    <property type="match status" value="1"/>
</dbReference>
<dbReference type="SMART" id="SM00847">
    <property type="entry name" value="HA2"/>
    <property type="match status" value="1"/>
</dbReference>
<name>A0ABQ6CR47_9HYPH</name>
<evidence type="ECO:0000259" key="6">
    <source>
        <dbReference type="PROSITE" id="PS51192"/>
    </source>
</evidence>
<dbReference type="Pfam" id="PF04408">
    <property type="entry name" value="WHD_HA2"/>
    <property type="match status" value="1"/>
</dbReference>
<evidence type="ECO:0000256" key="2">
    <source>
        <dbReference type="ARBA" id="ARBA00022801"/>
    </source>
</evidence>
<dbReference type="PROSITE" id="PS51194">
    <property type="entry name" value="HELICASE_CTER"/>
    <property type="match status" value="1"/>
</dbReference>
<feature type="region of interest" description="Disordered" evidence="5">
    <location>
        <begin position="811"/>
        <end position="834"/>
    </location>
</feature>